<feature type="compositionally biased region" description="Polar residues" evidence="3">
    <location>
        <begin position="262"/>
        <end position="275"/>
    </location>
</feature>
<evidence type="ECO:0000259" key="4">
    <source>
        <dbReference type="PROSITE" id="PS50001"/>
    </source>
</evidence>
<dbReference type="SMART" id="SM00252">
    <property type="entry name" value="SH2"/>
    <property type="match status" value="1"/>
</dbReference>
<evidence type="ECO:0000256" key="1">
    <source>
        <dbReference type="ARBA" id="ARBA00022999"/>
    </source>
</evidence>
<organism evidence="5 6">
    <name type="scientific">Paramormyrops kingsleyae</name>
    <dbReference type="NCBI Taxonomy" id="1676925"/>
    <lineage>
        <taxon>Eukaryota</taxon>
        <taxon>Metazoa</taxon>
        <taxon>Chordata</taxon>
        <taxon>Craniata</taxon>
        <taxon>Vertebrata</taxon>
        <taxon>Euteleostomi</taxon>
        <taxon>Actinopterygii</taxon>
        <taxon>Neopterygii</taxon>
        <taxon>Teleostei</taxon>
        <taxon>Osteoglossocephala</taxon>
        <taxon>Osteoglossomorpha</taxon>
        <taxon>Osteoglossiformes</taxon>
        <taxon>Mormyridae</taxon>
        <taxon>Paramormyrops</taxon>
    </lineage>
</organism>
<evidence type="ECO:0000256" key="3">
    <source>
        <dbReference type="SAM" id="MobiDB-lite"/>
    </source>
</evidence>
<evidence type="ECO:0000256" key="2">
    <source>
        <dbReference type="PROSITE-ProRule" id="PRU00191"/>
    </source>
</evidence>
<dbReference type="GeneID" id="111843529"/>
<sequence>MRLWSHHTCRRLSKETPRLSGSSLGLQRRPLPEEIPMDEKGPVAQTFRRCLLSNLKESRGPTAPAAAALCGDTASRLQQLALNWFTGTHAPLLLHGDSFPAWFQGFISRRDAENQLKDKPVGCFLIRLSDKAAGYILSYRGRDRCRHCVITQNEVGKFIVVGDTETHSTLSGLIKYYRSHPIEPFWEYLTSSCHECSTTDIYDVVQPSGPNDFPTNWAPTVPPRSNRNPALASRYSEQPQLTGSSPAKSPVDGALEERCTRKNQVPHTKLGQNPASERIQPPLAISGGPHRVEAVQRRVRRGHHAGGSKQTEQFQCGTETVYSELQVEDHSQKWVQTKQRPYKHGSSPRDLSLLDRNTGKTMNKLCNSPVFQKTRGRLEQGRRCTDTPLVWHALQHDSVIYSTVCHHLTQGSTHAQHTYAQDSEPGYHSAAMATQMKHRSTFSPNP</sequence>
<dbReference type="AlphaFoldDB" id="A0A3B3S1E3"/>
<dbReference type="GO" id="GO:0005737">
    <property type="term" value="C:cytoplasm"/>
    <property type="evidence" value="ECO:0007669"/>
    <property type="project" value="TreeGrafter"/>
</dbReference>
<feature type="domain" description="SH2" evidence="4">
    <location>
        <begin position="102"/>
        <end position="193"/>
    </location>
</feature>
<reference evidence="5" key="1">
    <citation type="submission" date="2025-08" db="UniProtKB">
        <authorList>
            <consortium name="Ensembl"/>
        </authorList>
    </citation>
    <scope>IDENTIFICATION</scope>
</reference>
<dbReference type="InterPro" id="IPR000980">
    <property type="entry name" value="SH2"/>
</dbReference>
<dbReference type="PROSITE" id="PS50001">
    <property type="entry name" value="SH2"/>
    <property type="match status" value="1"/>
</dbReference>
<dbReference type="SUPFAM" id="SSF55550">
    <property type="entry name" value="SH2 domain"/>
    <property type="match status" value="1"/>
</dbReference>
<dbReference type="RefSeq" id="XP_023666950.1">
    <property type="nucleotide sequence ID" value="XM_023811182.2"/>
</dbReference>
<dbReference type="GeneTree" id="ENSGT00940000160977"/>
<feature type="region of interest" description="Disordered" evidence="3">
    <location>
        <begin position="14"/>
        <end position="38"/>
    </location>
</feature>
<proteinExistence type="predicted"/>
<dbReference type="Ensembl" id="ENSPKIT00000004658.1">
    <property type="protein sequence ID" value="ENSPKIP00000023960.1"/>
    <property type="gene ID" value="ENSPKIG00000007400.1"/>
</dbReference>
<dbReference type="KEGG" id="pki:111843529"/>
<feature type="region of interest" description="Disordered" evidence="3">
    <location>
        <begin position="333"/>
        <end position="355"/>
    </location>
</feature>
<evidence type="ECO:0000313" key="6">
    <source>
        <dbReference type="Proteomes" id="UP000261540"/>
    </source>
</evidence>
<accession>A0A3B3S1E3</accession>
<dbReference type="InterPro" id="IPR036860">
    <property type="entry name" value="SH2_dom_sf"/>
</dbReference>
<keyword evidence="6" id="KW-1185">Reference proteome</keyword>
<dbReference type="Gene3D" id="3.30.505.10">
    <property type="entry name" value="SH2 domain"/>
    <property type="match status" value="1"/>
</dbReference>
<feature type="compositionally biased region" description="Polar residues" evidence="3">
    <location>
        <begin position="235"/>
        <end position="247"/>
    </location>
</feature>
<feature type="compositionally biased region" description="Polar residues" evidence="3">
    <location>
        <begin position="213"/>
        <end position="228"/>
    </location>
</feature>
<dbReference type="Pfam" id="PF00017">
    <property type="entry name" value="SH2"/>
    <property type="match status" value="1"/>
</dbReference>
<name>A0A3B3S1E3_9TELE</name>
<feature type="region of interest" description="Disordered" evidence="3">
    <location>
        <begin position="213"/>
        <end position="288"/>
    </location>
</feature>
<dbReference type="PANTHER" id="PTHR14388">
    <property type="entry name" value="T CELL-SPECIFIC ADAPTER PROTEIN TSAD"/>
    <property type="match status" value="1"/>
</dbReference>
<dbReference type="OrthoDB" id="6108017at2759"/>
<evidence type="ECO:0000313" key="5">
    <source>
        <dbReference type="Ensembl" id="ENSPKIP00000023960.1"/>
    </source>
</evidence>
<reference evidence="5" key="2">
    <citation type="submission" date="2025-09" db="UniProtKB">
        <authorList>
            <consortium name="Ensembl"/>
        </authorList>
    </citation>
    <scope>IDENTIFICATION</scope>
</reference>
<dbReference type="PANTHER" id="PTHR14388:SF6">
    <property type="entry name" value="SH2 DOMAIN-CONTAINING PROTEIN 7"/>
    <property type="match status" value="1"/>
</dbReference>
<dbReference type="Proteomes" id="UP000261540">
    <property type="component" value="Unplaced"/>
</dbReference>
<protein>
    <submittedName>
        <fullName evidence="5">Uncharacterized LOC111843529</fullName>
    </submittedName>
</protein>
<keyword evidence="1 2" id="KW-0727">SH2 domain</keyword>